<dbReference type="STRING" id="1391654.AKJ09_09984"/>
<keyword evidence="2" id="KW-1185">Reference proteome</keyword>
<dbReference type="PROSITE" id="PS51257">
    <property type="entry name" value="PROKAR_LIPOPROTEIN"/>
    <property type="match status" value="1"/>
</dbReference>
<evidence type="ECO:0000313" key="1">
    <source>
        <dbReference type="EMBL" id="AKV03321.1"/>
    </source>
</evidence>
<evidence type="ECO:0008006" key="3">
    <source>
        <dbReference type="Google" id="ProtNLM"/>
    </source>
</evidence>
<dbReference type="KEGG" id="llu:AKJ09_09984"/>
<reference evidence="1 2" key="1">
    <citation type="submission" date="2015-08" db="EMBL/GenBank/DDBJ databases">
        <authorList>
            <person name="Babu N.S."/>
            <person name="Beckwith C.J."/>
            <person name="Beseler K.G."/>
            <person name="Brison A."/>
            <person name="Carone J.V."/>
            <person name="Caskin T.P."/>
            <person name="Diamond M."/>
            <person name="Durham M.E."/>
            <person name="Foxe J.M."/>
            <person name="Go M."/>
            <person name="Henderson B.A."/>
            <person name="Jones I.B."/>
            <person name="McGettigan J.A."/>
            <person name="Micheletti S.J."/>
            <person name="Nasrallah M.E."/>
            <person name="Ortiz D."/>
            <person name="Piller C.R."/>
            <person name="Privatt S.R."/>
            <person name="Schneider S.L."/>
            <person name="Sharp S."/>
            <person name="Smith T.C."/>
            <person name="Stanton J.D."/>
            <person name="Ullery H.E."/>
            <person name="Wilson R.J."/>
            <person name="Serrano M.G."/>
            <person name="Buck G."/>
            <person name="Lee V."/>
            <person name="Wang Y."/>
            <person name="Carvalho R."/>
            <person name="Voegtly L."/>
            <person name="Shi R."/>
            <person name="Duckworth R."/>
            <person name="Johnson A."/>
            <person name="Loviza R."/>
            <person name="Walstead R."/>
            <person name="Shah Z."/>
            <person name="Kiflezghi M."/>
            <person name="Wade K."/>
            <person name="Ball S.L."/>
            <person name="Bradley K.W."/>
            <person name="Asai D.J."/>
            <person name="Bowman C.A."/>
            <person name="Russell D.A."/>
            <person name="Pope W.H."/>
            <person name="Jacobs-Sera D."/>
            <person name="Hendrix R.W."/>
            <person name="Hatfull G.F."/>
        </authorList>
    </citation>
    <scope>NUCLEOTIDE SEQUENCE [LARGE SCALE GENOMIC DNA]</scope>
    <source>
        <strain evidence="1 2">DSM 27648</strain>
    </source>
</reference>
<dbReference type="RefSeq" id="WP_146654110.1">
    <property type="nucleotide sequence ID" value="NZ_CP012333.1"/>
</dbReference>
<dbReference type="AlphaFoldDB" id="A0A0K1QC14"/>
<organism evidence="1 2">
    <name type="scientific">Labilithrix luteola</name>
    <dbReference type="NCBI Taxonomy" id="1391654"/>
    <lineage>
        <taxon>Bacteria</taxon>
        <taxon>Pseudomonadati</taxon>
        <taxon>Myxococcota</taxon>
        <taxon>Polyangia</taxon>
        <taxon>Polyangiales</taxon>
        <taxon>Labilitrichaceae</taxon>
        <taxon>Labilithrix</taxon>
    </lineage>
</organism>
<protein>
    <recommendedName>
        <fullName evidence="3">Lipoprotein</fullName>
    </recommendedName>
</protein>
<gene>
    <name evidence="1" type="ORF">AKJ09_09984</name>
</gene>
<dbReference type="Proteomes" id="UP000064967">
    <property type="component" value="Chromosome"/>
</dbReference>
<dbReference type="EMBL" id="CP012333">
    <property type="protein sequence ID" value="AKV03321.1"/>
    <property type="molecule type" value="Genomic_DNA"/>
</dbReference>
<sequence length="146" mass="15731">MKTLRSASFITLAGLAGLLLVGCDGGERREAEAVTQVVERFRRADNREKPAAVEALRAAKCSTPDVCHARDICLASAEPTSKALRLSSEVEQGLSAVERDAMPRDSAEAKALPGKLDEAESLLKEGEKAMPACADAMMDLKRKYRL</sequence>
<name>A0A0K1QC14_9BACT</name>
<accession>A0A0K1QC14</accession>
<proteinExistence type="predicted"/>
<evidence type="ECO:0000313" key="2">
    <source>
        <dbReference type="Proteomes" id="UP000064967"/>
    </source>
</evidence>